<accession>A0A2P2NCV4</accession>
<name>A0A2P2NCV4_RHIMU</name>
<evidence type="ECO:0000313" key="1">
    <source>
        <dbReference type="EMBL" id="MBX40315.1"/>
    </source>
</evidence>
<reference evidence="1" key="1">
    <citation type="submission" date="2018-02" db="EMBL/GenBank/DDBJ databases">
        <title>Rhizophora mucronata_Transcriptome.</title>
        <authorList>
            <person name="Meera S.P."/>
            <person name="Sreeshan A."/>
            <person name="Augustine A."/>
        </authorList>
    </citation>
    <scope>NUCLEOTIDE SEQUENCE</scope>
    <source>
        <tissue evidence="1">Leaf</tissue>
    </source>
</reference>
<dbReference type="AlphaFoldDB" id="A0A2P2NCV4"/>
<protein>
    <submittedName>
        <fullName evidence="1">Uncharacterized protein</fullName>
    </submittedName>
</protein>
<dbReference type="EMBL" id="GGEC01059831">
    <property type="protein sequence ID" value="MBX40315.1"/>
    <property type="molecule type" value="Transcribed_RNA"/>
</dbReference>
<organism evidence="1">
    <name type="scientific">Rhizophora mucronata</name>
    <name type="common">Asiatic mangrove</name>
    <dbReference type="NCBI Taxonomy" id="61149"/>
    <lineage>
        <taxon>Eukaryota</taxon>
        <taxon>Viridiplantae</taxon>
        <taxon>Streptophyta</taxon>
        <taxon>Embryophyta</taxon>
        <taxon>Tracheophyta</taxon>
        <taxon>Spermatophyta</taxon>
        <taxon>Magnoliopsida</taxon>
        <taxon>eudicotyledons</taxon>
        <taxon>Gunneridae</taxon>
        <taxon>Pentapetalae</taxon>
        <taxon>rosids</taxon>
        <taxon>fabids</taxon>
        <taxon>Malpighiales</taxon>
        <taxon>Rhizophoraceae</taxon>
        <taxon>Rhizophora</taxon>
    </lineage>
</organism>
<sequence>MTHLLQVCFCFELQDSLPFWHLESSLCSFMPLFSRMSSC</sequence>
<proteinExistence type="predicted"/>